<organism evidence="1 2">
    <name type="scientific">Streptomyces solincola</name>
    <dbReference type="NCBI Taxonomy" id="2100817"/>
    <lineage>
        <taxon>Bacteria</taxon>
        <taxon>Bacillati</taxon>
        <taxon>Actinomycetota</taxon>
        <taxon>Actinomycetes</taxon>
        <taxon>Kitasatosporales</taxon>
        <taxon>Streptomycetaceae</taxon>
        <taxon>Streptomyces</taxon>
    </lineage>
</organism>
<dbReference type="EMBL" id="PVLV01000534">
    <property type="protein sequence ID" value="PRH76261.1"/>
    <property type="molecule type" value="Genomic_DNA"/>
</dbReference>
<protein>
    <submittedName>
        <fullName evidence="1">Uncharacterized protein</fullName>
    </submittedName>
</protein>
<sequence length="61" mass="6592">MIRLPLARSPSGAGCLRCASDGLQTGVAHVPHLHHAQGERNTMNIVTDLLAGFFHFLGWLV</sequence>
<evidence type="ECO:0000313" key="1">
    <source>
        <dbReference type="EMBL" id="PRH76261.1"/>
    </source>
</evidence>
<dbReference type="OrthoDB" id="4278952at2"/>
<name>A0A2S9PPD0_9ACTN</name>
<dbReference type="AlphaFoldDB" id="A0A2S9PPD0"/>
<accession>A0A2S9PPD0</accession>
<evidence type="ECO:0000313" key="2">
    <source>
        <dbReference type="Proteomes" id="UP000239322"/>
    </source>
</evidence>
<reference evidence="1 2" key="1">
    <citation type="submission" date="2018-03" db="EMBL/GenBank/DDBJ databases">
        <title>Novel Streptomyces sp. from soil.</title>
        <authorList>
            <person name="Tan G.Y.A."/>
            <person name="Lee Z.Y."/>
        </authorList>
    </citation>
    <scope>NUCLEOTIDE SEQUENCE [LARGE SCALE GENOMIC DNA]</scope>
    <source>
        <strain evidence="1 2">ST5x</strain>
    </source>
</reference>
<keyword evidence="2" id="KW-1185">Reference proteome</keyword>
<gene>
    <name evidence="1" type="ORF">C6N75_26570</name>
</gene>
<dbReference type="Proteomes" id="UP000239322">
    <property type="component" value="Unassembled WGS sequence"/>
</dbReference>
<proteinExistence type="predicted"/>
<comment type="caution">
    <text evidence="1">The sequence shown here is derived from an EMBL/GenBank/DDBJ whole genome shotgun (WGS) entry which is preliminary data.</text>
</comment>